<dbReference type="Proteomes" id="UP000006764">
    <property type="component" value="Chromosome"/>
</dbReference>
<evidence type="ECO:0008006" key="3">
    <source>
        <dbReference type="Google" id="ProtNLM"/>
    </source>
</evidence>
<name>A0A0B4XKL8_9GAMM</name>
<sequence length="77" mass="8863">MGLVRILLLALLVYVIWRLIRGALGQRGTPAGGRDSQRMQRCEHCGLNVPEQESLRHDGRHFCCLEHKQAWQDKQRG</sequence>
<protein>
    <recommendedName>
        <fullName evidence="3">MYND finger</fullName>
    </recommendedName>
</protein>
<gene>
    <name evidence="1" type="ORF">S7S_03280</name>
</gene>
<dbReference type="RefSeq" id="WP_008739907.1">
    <property type="nucleotide sequence ID" value="NZ_CP004387.1"/>
</dbReference>
<organism evidence="1 2">
    <name type="scientific">Isoalcanivorax pacificus W11-5</name>
    <dbReference type="NCBI Taxonomy" id="391936"/>
    <lineage>
        <taxon>Bacteria</taxon>
        <taxon>Pseudomonadati</taxon>
        <taxon>Pseudomonadota</taxon>
        <taxon>Gammaproteobacteria</taxon>
        <taxon>Oceanospirillales</taxon>
        <taxon>Alcanivoracaceae</taxon>
        <taxon>Isoalcanivorax</taxon>
    </lineage>
</organism>
<dbReference type="EMBL" id="CP004387">
    <property type="protein sequence ID" value="AJD47078.1"/>
    <property type="molecule type" value="Genomic_DNA"/>
</dbReference>
<dbReference type="KEGG" id="apac:S7S_03280"/>
<dbReference type="NCBIfam" id="NF041023">
    <property type="entry name" value="PP0621_fam"/>
    <property type="match status" value="1"/>
</dbReference>
<dbReference type="STRING" id="391936.S7S_03280"/>
<keyword evidence="2" id="KW-1185">Reference proteome</keyword>
<dbReference type="AlphaFoldDB" id="A0A0B4XKL8"/>
<proteinExistence type="predicted"/>
<reference evidence="1 2" key="1">
    <citation type="journal article" date="2012" name="J. Bacteriol.">
        <title>Genome sequence of an alkane-degrading bacterium, Alcanivorax pacificus type strain W11-5, isolated from deep sea sediment.</title>
        <authorList>
            <person name="Lai Q."/>
            <person name="Shao Z."/>
        </authorList>
    </citation>
    <scope>NUCLEOTIDE SEQUENCE [LARGE SCALE GENOMIC DNA]</scope>
    <source>
        <strain evidence="1 2">W11-5</strain>
    </source>
</reference>
<evidence type="ECO:0000313" key="2">
    <source>
        <dbReference type="Proteomes" id="UP000006764"/>
    </source>
</evidence>
<dbReference type="OrthoDB" id="9814432at2"/>
<accession>A0A0B4XKL8</accession>
<dbReference type="InterPro" id="IPR049708">
    <property type="entry name" value="PP0621-like"/>
</dbReference>
<dbReference type="HOGENOM" id="CLU_168222_1_1_6"/>
<evidence type="ECO:0000313" key="1">
    <source>
        <dbReference type="EMBL" id="AJD47078.1"/>
    </source>
</evidence>